<dbReference type="VEuPathDB" id="VectorBase:ADIR010266"/>
<dbReference type="AlphaFoldDB" id="A0A182NRH6"/>
<evidence type="ECO:0000313" key="3">
    <source>
        <dbReference type="Proteomes" id="UP000075884"/>
    </source>
</evidence>
<proteinExistence type="predicted"/>
<dbReference type="PROSITE" id="PS51286">
    <property type="entry name" value="RAP"/>
    <property type="match status" value="1"/>
</dbReference>
<evidence type="ECO:0000259" key="1">
    <source>
        <dbReference type="PROSITE" id="PS51286"/>
    </source>
</evidence>
<dbReference type="STRING" id="7168.A0A182NRH6"/>
<reference evidence="3" key="1">
    <citation type="submission" date="2013-03" db="EMBL/GenBank/DDBJ databases">
        <title>The Genome Sequence of Anopheles dirus WRAIR2.</title>
        <authorList>
            <consortium name="The Broad Institute Genomics Platform"/>
            <person name="Neafsey D.E."/>
            <person name="Walton C."/>
            <person name="Walker B."/>
            <person name="Young S.K."/>
            <person name="Zeng Q."/>
            <person name="Gargeya S."/>
            <person name="Fitzgerald M."/>
            <person name="Haas B."/>
            <person name="Abouelleil A."/>
            <person name="Allen A.W."/>
            <person name="Alvarado L."/>
            <person name="Arachchi H.M."/>
            <person name="Berlin A.M."/>
            <person name="Chapman S.B."/>
            <person name="Gainer-Dewar J."/>
            <person name="Goldberg J."/>
            <person name="Griggs A."/>
            <person name="Gujja S."/>
            <person name="Hansen M."/>
            <person name="Howarth C."/>
            <person name="Imamovic A."/>
            <person name="Ireland A."/>
            <person name="Larimer J."/>
            <person name="McCowan C."/>
            <person name="Murphy C."/>
            <person name="Pearson M."/>
            <person name="Poon T.W."/>
            <person name="Priest M."/>
            <person name="Roberts A."/>
            <person name="Saif S."/>
            <person name="Shea T."/>
            <person name="Sisk P."/>
            <person name="Sykes S."/>
            <person name="Wortman J."/>
            <person name="Nusbaum C."/>
            <person name="Birren B."/>
        </authorList>
    </citation>
    <scope>NUCLEOTIDE SEQUENCE [LARGE SCALE GENOMIC DNA]</scope>
    <source>
        <strain evidence="3">WRAIR2</strain>
    </source>
</reference>
<evidence type="ECO:0000313" key="2">
    <source>
        <dbReference type="EnsemblMetazoa" id="ADIR010266-PA"/>
    </source>
</evidence>
<dbReference type="Proteomes" id="UP000075884">
    <property type="component" value="Unassembled WGS sequence"/>
</dbReference>
<name>A0A182NRH6_9DIPT</name>
<organism evidence="2 3">
    <name type="scientific">Anopheles dirus</name>
    <dbReference type="NCBI Taxonomy" id="7168"/>
    <lineage>
        <taxon>Eukaryota</taxon>
        <taxon>Metazoa</taxon>
        <taxon>Ecdysozoa</taxon>
        <taxon>Arthropoda</taxon>
        <taxon>Hexapoda</taxon>
        <taxon>Insecta</taxon>
        <taxon>Pterygota</taxon>
        <taxon>Neoptera</taxon>
        <taxon>Endopterygota</taxon>
        <taxon>Diptera</taxon>
        <taxon>Nematocera</taxon>
        <taxon>Culicoidea</taxon>
        <taxon>Culicidae</taxon>
        <taxon>Anophelinae</taxon>
        <taxon>Anopheles</taxon>
    </lineage>
</organism>
<dbReference type="SMART" id="SM00952">
    <property type="entry name" value="RAP"/>
    <property type="match status" value="1"/>
</dbReference>
<dbReference type="InterPro" id="IPR013584">
    <property type="entry name" value="RAP"/>
</dbReference>
<dbReference type="InterPro" id="IPR013579">
    <property type="entry name" value="FAST_2"/>
</dbReference>
<protein>
    <submittedName>
        <fullName evidence="2">RAP domain-containing protein</fullName>
    </submittedName>
</protein>
<keyword evidence="3" id="KW-1185">Reference proteome</keyword>
<dbReference type="Pfam" id="PF08368">
    <property type="entry name" value="FAST_2"/>
    <property type="match status" value="1"/>
</dbReference>
<sequence length="604" mass="69399">MFRNNVLRIFGLQRSITRCYPVVEYCTTGKEVQPADNSSYFGLLKSATDAKEVLEFLPSISRTKQDRHVYTLPALKTLFELQKNGKSTLRSDQIVRHPRFAELCQNVRFESRTFLMNDITECLKILTFFGVHTNSEIMTVLLQLIRHQINDVTLDHIVFLSFLLKKLERTPLVEALQIALPMLLQIQIGYKLDHENVQQLVELLEFVSKHKVNDRTVMNIVSSLTLHGSNLSAEQAVNALKALTSFHTFPPQYGKLLQNVFTALERDLDQLPFKMLDFVLKKVLDKNLEYFPMFYHEPFLKRCAQYAVDNDIGLLNALYMLKKFNKISFLHIPLLDYIASHGSQLALVPTSGIITIVAGFSNANYIPNNWNTVKQEIERNSTITTPSIPWIRYNLELLSLDIFNPELLAHWLDPQSLETSMARNVLMDYLQLTELGQTLRLLYSGQYHGPYPAKHYIDKSVTLMQQNNDHPLQKPLEYAFGGEEYISTQVVTDHGHVLDHVIVFDTNGKAVKKRVIATEEGSAIRLEDIRQLGSKLVVILYLPKSCYAFNVNRLRGRFVLHEKTIQALGVDTVTISPLIWFNLPENERILFLQREIKQALNHVT</sequence>
<reference evidence="2" key="2">
    <citation type="submission" date="2020-05" db="UniProtKB">
        <authorList>
            <consortium name="EnsemblMetazoa"/>
        </authorList>
    </citation>
    <scope>IDENTIFICATION</scope>
    <source>
        <strain evidence="2">WRAIR2</strain>
    </source>
</reference>
<accession>A0A182NRH6</accession>
<feature type="domain" description="RAP" evidence="1">
    <location>
        <begin position="537"/>
        <end position="594"/>
    </location>
</feature>
<dbReference type="EnsemblMetazoa" id="ADIR010266-RA">
    <property type="protein sequence ID" value="ADIR010266-PA"/>
    <property type="gene ID" value="ADIR010266"/>
</dbReference>